<dbReference type="SUPFAM" id="SSF46565">
    <property type="entry name" value="Chaperone J-domain"/>
    <property type="match status" value="1"/>
</dbReference>
<dbReference type="AlphaFoldDB" id="A0A090LE70"/>
<dbReference type="InterPro" id="IPR052763">
    <property type="entry name" value="DnaJ_C4"/>
</dbReference>
<dbReference type="Pfam" id="PF00226">
    <property type="entry name" value="DnaJ"/>
    <property type="match status" value="1"/>
</dbReference>
<accession>A0A090LE70</accession>
<dbReference type="PRINTS" id="PR00625">
    <property type="entry name" value="JDOMAIN"/>
</dbReference>
<proteinExistence type="predicted"/>
<dbReference type="InterPro" id="IPR018253">
    <property type="entry name" value="DnaJ_domain_CS"/>
</dbReference>
<dbReference type="InterPro" id="IPR036869">
    <property type="entry name" value="J_dom_sf"/>
</dbReference>
<feature type="domain" description="J" evidence="2">
    <location>
        <begin position="30"/>
        <end position="103"/>
    </location>
</feature>
<evidence type="ECO:0000313" key="6">
    <source>
        <dbReference type="WormBase" id="SRAE_2000273900"/>
    </source>
</evidence>
<evidence type="ECO:0000313" key="4">
    <source>
        <dbReference type="Proteomes" id="UP000035682"/>
    </source>
</evidence>
<dbReference type="CTD" id="36380446"/>
<dbReference type="OrthoDB" id="552049at2759"/>
<dbReference type="OMA" id="REEYRWF"/>
<protein>
    <submittedName>
        <fullName evidence="3 5">DnaJ domain-containing protein</fullName>
    </submittedName>
</protein>
<evidence type="ECO:0000313" key="3">
    <source>
        <dbReference type="EMBL" id="CEF68081.1"/>
    </source>
</evidence>
<dbReference type="PANTHER" id="PTHR44825:SF1">
    <property type="entry name" value="DNAJ HOMOLOG SUBFAMILY C MEMBER 4"/>
    <property type="match status" value="1"/>
</dbReference>
<gene>
    <name evidence="3 5 6" type="ORF">SRAE_2000273900</name>
</gene>
<name>A0A090LE70_STRRB</name>
<evidence type="ECO:0000313" key="5">
    <source>
        <dbReference type="WBParaSite" id="SRAE_2000273900.1"/>
    </source>
</evidence>
<evidence type="ECO:0000256" key="1">
    <source>
        <dbReference type="SAM" id="Phobius"/>
    </source>
</evidence>
<reference evidence="5" key="2">
    <citation type="submission" date="2020-12" db="UniProtKB">
        <authorList>
            <consortium name="WormBaseParasite"/>
        </authorList>
    </citation>
    <scope>IDENTIFICATION</scope>
</reference>
<sequence length="246" mass="29536">MKKKFVCDITIFKIVFYKTFSTTLHLRQRNLYDVLGISKDSSYQEIKEAYFKKAKLVHPDLVNNSCSTSNCKKVKNHQEFIDIKFAYDILKNPETRRLYDKGVDSFLIKKKKFSNKATTDESSFYHNNYNSTINRKRNYYYSNNINYSSNSEELKKKNEEEWKGILRFTTLTFFSVFIYLFGYNVLFATRVEKFNDLIKKDEIARSYIRQFGEKEKLTDREELDKYGKIFFEDIEEARKKKLKESK</sequence>
<keyword evidence="1" id="KW-0472">Membrane</keyword>
<dbReference type="Proteomes" id="UP000035682">
    <property type="component" value="Unplaced"/>
</dbReference>
<dbReference type="CDD" id="cd06257">
    <property type="entry name" value="DnaJ"/>
    <property type="match status" value="1"/>
</dbReference>
<keyword evidence="1" id="KW-0812">Transmembrane</keyword>
<evidence type="ECO:0000259" key="2">
    <source>
        <dbReference type="PROSITE" id="PS50076"/>
    </source>
</evidence>
<dbReference type="EMBL" id="LN609529">
    <property type="protein sequence ID" value="CEF68081.1"/>
    <property type="molecule type" value="Genomic_DNA"/>
</dbReference>
<dbReference type="WormBase" id="SRAE_2000273900">
    <property type="protein sequence ID" value="SRP10316"/>
    <property type="gene ID" value="WBGene00262953"/>
</dbReference>
<dbReference type="STRING" id="34506.A0A090LE70"/>
<dbReference type="SMART" id="SM00271">
    <property type="entry name" value="DnaJ"/>
    <property type="match status" value="1"/>
</dbReference>
<reference evidence="3 4" key="1">
    <citation type="submission" date="2014-09" db="EMBL/GenBank/DDBJ databases">
        <authorList>
            <person name="Martin A.A."/>
        </authorList>
    </citation>
    <scope>NUCLEOTIDE SEQUENCE</scope>
    <source>
        <strain evidence="4">ED321</strain>
        <strain evidence="3">ED321 Heterogonic</strain>
    </source>
</reference>
<dbReference type="PROSITE" id="PS50076">
    <property type="entry name" value="DNAJ_2"/>
    <property type="match status" value="1"/>
</dbReference>
<dbReference type="PANTHER" id="PTHR44825">
    <property type="match status" value="1"/>
</dbReference>
<dbReference type="PROSITE" id="PS00636">
    <property type="entry name" value="DNAJ_1"/>
    <property type="match status" value="1"/>
</dbReference>
<dbReference type="Gene3D" id="1.10.287.110">
    <property type="entry name" value="DnaJ domain"/>
    <property type="match status" value="1"/>
</dbReference>
<feature type="transmembrane region" description="Helical" evidence="1">
    <location>
        <begin position="165"/>
        <end position="186"/>
    </location>
</feature>
<organism evidence="3">
    <name type="scientific">Strongyloides ratti</name>
    <name type="common">Parasitic roundworm</name>
    <dbReference type="NCBI Taxonomy" id="34506"/>
    <lineage>
        <taxon>Eukaryota</taxon>
        <taxon>Metazoa</taxon>
        <taxon>Ecdysozoa</taxon>
        <taxon>Nematoda</taxon>
        <taxon>Chromadorea</taxon>
        <taxon>Rhabditida</taxon>
        <taxon>Tylenchina</taxon>
        <taxon>Panagrolaimomorpha</taxon>
        <taxon>Strongyloidoidea</taxon>
        <taxon>Strongyloididae</taxon>
        <taxon>Strongyloides</taxon>
    </lineage>
</organism>
<dbReference type="RefSeq" id="XP_024507281.1">
    <property type="nucleotide sequence ID" value="XM_024653845.1"/>
</dbReference>
<dbReference type="WBParaSite" id="SRAE_2000273900.1">
    <property type="protein sequence ID" value="SRAE_2000273900.1"/>
    <property type="gene ID" value="WBGene00262953"/>
</dbReference>
<dbReference type="GeneID" id="36380446"/>
<keyword evidence="1" id="KW-1133">Transmembrane helix</keyword>
<dbReference type="InterPro" id="IPR001623">
    <property type="entry name" value="DnaJ_domain"/>
</dbReference>
<keyword evidence="4" id="KW-1185">Reference proteome</keyword>